<accession>A0A147K7V1</accession>
<dbReference type="InterPro" id="IPR009057">
    <property type="entry name" value="Homeodomain-like_sf"/>
</dbReference>
<gene>
    <name evidence="1" type="ORF">Q75_09710</name>
</gene>
<dbReference type="RefSeq" id="WP_059351235.1">
    <property type="nucleotide sequence ID" value="NZ_LDYG01000030.1"/>
</dbReference>
<organism evidence="1 2">
    <name type="scientific">Bacillus coahuilensis p1.1.43</name>
    <dbReference type="NCBI Taxonomy" id="1150625"/>
    <lineage>
        <taxon>Bacteria</taxon>
        <taxon>Bacillati</taxon>
        <taxon>Bacillota</taxon>
        <taxon>Bacilli</taxon>
        <taxon>Bacillales</taxon>
        <taxon>Bacillaceae</taxon>
        <taxon>Bacillus</taxon>
    </lineage>
</organism>
<dbReference type="EMBL" id="LDYG01000030">
    <property type="protein sequence ID" value="KUP06196.1"/>
    <property type="molecule type" value="Genomic_DNA"/>
</dbReference>
<dbReference type="SUPFAM" id="SSF46689">
    <property type="entry name" value="Homeodomain-like"/>
    <property type="match status" value="1"/>
</dbReference>
<dbReference type="PATRIC" id="fig|1150625.3.peg.2067"/>
<evidence type="ECO:0000313" key="1">
    <source>
        <dbReference type="EMBL" id="KUP06196.1"/>
    </source>
</evidence>
<dbReference type="AlphaFoldDB" id="A0A147K7V1"/>
<comment type="caution">
    <text evidence="1">The sequence shown here is derived from an EMBL/GenBank/DDBJ whole genome shotgun (WGS) entry which is preliminary data.</text>
</comment>
<name>A0A147K7V1_9BACI</name>
<evidence type="ECO:0000313" key="2">
    <source>
        <dbReference type="Proteomes" id="UP000074108"/>
    </source>
</evidence>
<protein>
    <submittedName>
        <fullName evidence="1">Uncharacterized protein</fullName>
    </submittedName>
</protein>
<dbReference type="Proteomes" id="UP000074108">
    <property type="component" value="Unassembled WGS sequence"/>
</dbReference>
<proteinExistence type="predicted"/>
<sequence length="263" mass="30809">MMTNNKHNVEKQRQLEDRLDEKLFEIMEMVSKPEKFGITLDGRVIDVYPHVFLDSLYCIKKVEYKPFKYLLEQELPQELFKRYEQLLKDTKQVNHKVYKDSTSRKNYVKVSPEMSQRIVELYQQGVTRQEICYEVGVSRSAVNSHIKKQLGSQKVKPPEHNEADIQDWAEFKELGFTFAEIAEGYDVTESTINYHTKRIGAKNKSAGRPSKYPPKMVDEWNTLKDSGAIGKVYNVPKGTIKHYVAKYRENRTINSKAQYKEVK</sequence>
<dbReference type="STRING" id="1150625.Q75_09710"/>
<keyword evidence="2" id="KW-1185">Reference proteome</keyword>
<dbReference type="Gene3D" id="1.10.10.60">
    <property type="entry name" value="Homeodomain-like"/>
    <property type="match status" value="1"/>
</dbReference>
<reference evidence="1 2" key="1">
    <citation type="journal article" date="2016" name="Front. Microbiol.">
        <title>Microevolution Analysis of Bacillus coahuilensis Unveils Differences in Phosphorus Acquisition Strategies and Their Regulation.</title>
        <authorList>
            <person name="Gomez-Lunar Z."/>
            <person name="Hernandez-Gonzalez I."/>
            <person name="Rodriguez-Torres M.D."/>
            <person name="Souza V."/>
            <person name="Olmedo-Alvarez G."/>
        </authorList>
    </citation>
    <scope>NUCLEOTIDE SEQUENCE [LARGE SCALE GENOMIC DNA]</scope>
    <source>
        <strain evidence="2">p1.1.43</strain>
    </source>
</reference>